<feature type="transmembrane region" description="Helical" evidence="1">
    <location>
        <begin position="397"/>
        <end position="420"/>
    </location>
</feature>
<keyword evidence="1" id="KW-1133">Transmembrane helix</keyword>
<reference evidence="2 3" key="1">
    <citation type="submission" date="2012-12" db="EMBL/GenBank/DDBJ databases">
        <title>The Genome Sequence of Bacillus cereus VD196.</title>
        <authorList>
            <consortium name="The Broad Institute Genome Sequencing Platform"/>
            <consortium name="The Broad Institute Genome Sequencing Center for Infectious Disease"/>
            <person name="Feldgarden M."/>
            <person name="Van der Auwera G.A."/>
            <person name="Mahillon J."/>
            <person name="Duprez V."/>
            <person name="Timmery S."/>
            <person name="Mattelet C."/>
            <person name="Dierick K."/>
            <person name="Sun M."/>
            <person name="Yu Z."/>
            <person name="Zhu L."/>
            <person name="Hu X."/>
            <person name="Shank E.B."/>
            <person name="Swiecicka I."/>
            <person name="Hansen B.M."/>
            <person name="Andrup L."/>
            <person name="Walker B."/>
            <person name="Young S.K."/>
            <person name="Zeng Q."/>
            <person name="Gargeya S."/>
            <person name="Fitzgerald M."/>
            <person name="Haas B."/>
            <person name="Abouelleil A."/>
            <person name="Alvarado L."/>
            <person name="Arachchi H.M."/>
            <person name="Berlin A.M."/>
            <person name="Chapman S.B."/>
            <person name="Dewar J."/>
            <person name="Goldberg J."/>
            <person name="Griggs A."/>
            <person name="Gujja S."/>
            <person name="Hansen M."/>
            <person name="Howarth C."/>
            <person name="Imamovic A."/>
            <person name="Larimer J."/>
            <person name="McCowan C."/>
            <person name="Murphy C."/>
            <person name="Neiman D."/>
            <person name="Pearson M."/>
            <person name="Priest M."/>
            <person name="Roberts A."/>
            <person name="Saif S."/>
            <person name="Shea T."/>
            <person name="Sisk P."/>
            <person name="Sykes S."/>
            <person name="Wortman J."/>
            <person name="Nusbaum C."/>
            <person name="Birren B."/>
        </authorList>
    </citation>
    <scope>NUCLEOTIDE SEQUENCE [LARGE SCALE GENOMIC DNA]</scope>
    <source>
        <strain evidence="2 3">VD196</strain>
    </source>
</reference>
<sequence>MIDNLLDGLKEGRIKAAEFGNEVPKALKDLLEGTKISADQMQKWGKAVAEGGKGGSQAMVEIAKALDGVDDATKKNLIGAQIFGTMYEDQGQNIINTLLGAKDKVVDLNVSQEQLNEMIKKMDASPAVKFQKAMGDLKMALEPLLGIVANIIGAFASWVSAHPALAAALTTITVALGILIGACMALAPVFVTLSSIAGIVGVSIGAVAGPVALVVGGFIAATAAIVGLVIGIKNLWQTNEGFKNSITGVISGIQSFIDILVSLGKYLFYTAVDGDYLNDWITHLPKGFQDAAEMIGLAVSKIREACLQLFDAVKAVFSGDFSQLGEIFKTIGPSIAGAIIGGLPGVLVSVSRYLPAIAEYLNANSGIILETITNIFTNIANFVTTALPQFLETGSQMISSFVNGLVVAAPIILEAIVGIINTISQMIVTYLPMIVQTGIQIIQTLISGIVQVLPTLIETGLQLIMTLINGIMLMIPQLIPIAVTIIQTIINGIMSFLPQLIEMGINLLVSLITGITQALPMIALAIITVITTLIEAITANLPMIIEAGITVLTSLIDGIIKMLPQLIDLAINLITKVADTLITNLPKIIDAGVKILLAIINGIVQVLPQLINAALDLIVKIASTLIANLPKILEAGIKILLMLIAGIVQVLPQLVGAALNLIITLAGELIRNLPKILEAGVQLIWALIKGIVSMVGQLGSTIVTDIIPKIVDTLRKIDLFKIGKDIISGLIDGLGSMAGKVLDKVKSIGSSILDGFTGFFDIHSPSRLMRDQVGKHIGAGLAIGMENSIGIINRASQAMSEAAVPTVNVGDIGLQANGLYQNQGVNGEFAVLGGGLAIEVPVILEGREVARGTYRYTTEYQDREAKRNSDF</sequence>
<dbReference type="AlphaFoldDB" id="A0A9W5PZV7"/>
<protein>
    <recommendedName>
        <fullName evidence="4">Phage tail tape measure protein, TP901 family, core region</fullName>
    </recommendedName>
</protein>
<feature type="transmembrane region" description="Helical" evidence="1">
    <location>
        <begin position="214"/>
        <end position="236"/>
    </location>
</feature>
<organism evidence="2 3">
    <name type="scientific">Bacillus cereus VD196</name>
    <dbReference type="NCBI Taxonomy" id="1053243"/>
    <lineage>
        <taxon>Bacteria</taxon>
        <taxon>Bacillati</taxon>
        <taxon>Bacillota</taxon>
        <taxon>Bacilli</taxon>
        <taxon>Bacillales</taxon>
        <taxon>Bacillaceae</taxon>
        <taxon>Bacillus</taxon>
        <taxon>Bacillus cereus group</taxon>
    </lineage>
</organism>
<evidence type="ECO:0000313" key="2">
    <source>
        <dbReference type="EMBL" id="EOO63577.1"/>
    </source>
</evidence>
<feature type="transmembrane region" description="Helical" evidence="1">
    <location>
        <begin position="335"/>
        <end position="355"/>
    </location>
</feature>
<feature type="transmembrane region" description="Helical" evidence="1">
    <location>
        <begin position="367"/>
        <end position="391"/>
    </location>
</feature>
<evidence type="ECO:0000256" key="1">
    <source>
        <dbReference type="SAM" id="Phobius"/>
    </source>
</evidence>
<dbReference type="SUPFAM" id="SSF48371">
    <property type="entry name" value="ARM repeat"/>
    <property type="match status" value="1"/>
</dbReference>
<keyword evidence="1" id="KW-0812">Transmembrane</keyword>
<comment type="caution">
    <text evidence="2">The sequence shown here is derived from an EMBL/GenBank/DDBJ whole genome shotgun (WGS) entry which is preliminary data.</text>
</comment>
<name>A0A9W5PZV7_BACCE</name>
<dbReference type="InterPro" id="IPR016024">
    <property type="entry name" value="ARM-type_fold"/>
</dbReference>
<keyword evidence="1" id="KW-0472">Membrane</keyword>
<feature type="transmembrane region" description="Helical" evidence="1">
    <location>
        <begin position="139"/>
        <end position="158"/>
    </location>
</feature>
<evidence type="ECO:0000313" key="3">
    <source>
        <dbReference type="Proteomes" id="UP000014023"/>
    </source>
</evidence>
<accession>A0A9W5PZV7</accession>
<feature type="transmembrane region" description="Helical" evidence="1">
    <location>
        <begin position="462"/>
        <end position="486"/>
    </location>
</feature>
<feature type="transmembrane region" description="Helical" evidence="1">
    <location>
        <begin position="427"/>
        <end position="450"/>
    </location>
</feature>
<proteinExistence type="predicted"/>
<gene>
    <name evidence="2" type="ORF">IKE_05162</name>
</gene>
<feature type="transmembrane region" description="Helical" evidence="1">
    <location>
        <begin position="507"/>
        <end position="534"/>
    </location>
</feature>
<evidence type="ECO:0008006" key="4">
    <source>
        <dbReference type="Google" id="ProtNLM"/>
    </source>
</evidence>
<dbReference type="Proteomes" id="UP000014023">
    <property type="component" value="Unassembled WGS sequence"/>
</dbReference>
<feature type="transmembrane region" description="Helical" evidence="1">
    <location>
        <begin position="248"/>
        <end position="268"/>
    </location>
</feature>
<dbReference type="EMBL" id="AHFL01000036">
    <property type="protein sequence ID" value="EOO63577.1"/>
    <property type="molecule type" value="Genomic_DNA"/>
</dbReference>